<evidence type="ECO:0000313" key="3">
    <source>
        <dbReference type="Proteomes" id="UP000095009"/>
    </source>
</evidence>
<organism evidence="2 3">
    <name type="scientific">Nadsonia fulvescens var. elongata DSM 6958</name>
    <dbReference type="NCBI Taxonomy" id="857566"/>
    <lineage>
        <taxon>Eukaryota</taxon>
        <taxon>Fungi</taxon>
        <taxon>Dikarya</taxon>
        <taxon>Ascomycota</taxon>
        <taxon>Saccharomycotina</taxon>
        <taxon>Dipodascomycetes</taxon>
        <taxon>Dipodascales</taxon>
        <taxon>Dipodascales incertae sedis</taxon>
        <taxon>Nadsonia</taxon>
    </lineage>
</organism>
<evidence type="ECO:0000313" key="2">
    <source>
        <dbReference type="EMBL" id="ODQ64748.1"/>
    </source>
</evidence>
<accession>A0A1E3PHA3</accession>
<proteinExistence type="predicted"/>
<dbReference type="EMBL" id="KV454411">
    <property type="protein sequence ID" value="ODQ64748.1"/>
    <property type="molecule type" value="Genomic_DNA"/>
</dbReference>
<gene>
    <name evidence="2" type="ORF">NADFUDRAFT_83635</name>
</gene>
<feature type="compositionally biased region" description="Low complexity" evidence="1">
    <location>
        <begin position="64"/>
        <end position="76"/>
    </location>
</feature>
<evidence type="ECO:0000256" key="1">
    <source>
        <dbReference type="SAM" id="MobiDB-lite"/>
    </source>
</evidence>
<protein>
    <submittedName>
        <fullName evidence="2">Uncharacterized protein</fullName>
    </submittedName>
</protein>
<sequence>MNLDTLRSKTKEGENVNKGCNLIAIISYGFTLSESTYDDCTIFPKVSLNHENLNNQDGDETVLLSSSSLTSGNSDSGRALSSPDPTLLSPINASSFCYPMNQNWAILGYLPNTFIGKPYAQKSGKHDVYQNKVCAPKMPSSSDHYSHMNRSLSEPSILMHEVQNNQNFPPPRMFTFTNHCVLNKSDLVQPQTCE</sequence>
<reference evidence="2 3" key="1">
    <citation type="journal article" date="2016" name="Proc. Natl. Acad. Sci. U.S.A.">
        <title>Comparative genomics of biotechnologically important yeasts.</title>
        <authorList>
            <person name="Riley R."/>
            <person name="Haridas S."/>
            <person name="Wolfe K.H."/>
            <person name="Lopes M.R."/>
            <person name="Hittinger C.T."/>
            <person name="Goeker M."/>
            <person name="Salamov A.A."/>
            <person name="Wisecaver J.H."/>
            <person name="Long T.M."/>
            <person name="Calvey C.H."/>
            <person name="Aerts A.L."/>
            <person name="Barry K.W."/>
            <person name="Choi C."/>
            <person name="Clum A."/>
            <person name="Coughlan A.Y."/>
            <person name="Deshpande S."/>
            <person name="Douglass A.P."/>
            <person name="Hanson S.J."/>
            <person name="Klenk H.-P."/>
            <person name="LaButti K.M."/>
            <person name="Lapidus A."/>
            <person name="Lindquist E.A."/>
            <person name="Lipzen A.M."/>
            <person name="Meier-Kolthoff J.P."/>
            <person name="Ohm R.A."/>
            <person name="Otillar R.P."/>
            <person name="Pangilinan J.L."/>
            <person name="Peng Y."/>
            <person name="Rokas A."/>
            <person name="Rosa C.A."/>
            <person name="Scheuner C."/>
            <person name="Sibirny A.A."/>
            <person name="Slot J.C."/>
            <person name="Stielow J.B."/>
            <person name="Sun H."/>
            <person name="Kurtzman C.P."/>
            <person name="Blackwell M."/>
            <person name="Grigoriev I.V."/>
            <person name="Jeffries T.W."/>
        </authorList>
    </citation>
    <scope>NUCLEOTIDE SEQUENCE [LARGE SCALE GENOMIC DNA]</scope>
    <source>
        <strain evidence="2 3">DSM 6958</strain>
    </source>
</reference>
<keyword evidence="3" id="KW-1185">Reference proteome</keyword>
<feature type="region of interest" description="Disordered" evidence="1">
    <location>
        <begin position="64"/>
        <end position="84"/>
    </location>
</feature>
<dbReference type="Proteomes" id="UP000095009">
    <property type="component" value="Unassembled WGS sequence"/>
</dbReference>
<dbReference type="AlphaFoldDB" id="A0A1E3PHA3"/>
<name>A0A1E3PHA3_9ASCO</name>